<feature type="active site" description="For sulfotransferase activity" evidence="2">
    <location>
        <position position="361"/>
    </location>
</feature>
<dbReference type="Proteomes" id="UP001530315">
    <property type="component" value="Unassembled WGS sequence"/>
</dbReference>
<dbReference type="InterPro" id="IPR027443">
    <property type="entry name" value="IPNS-like_sf"/>
</dbReference>
<feature type="binding site" evidence="3">
    <location>
        <position position="456"/>
    </location>
    <ligand>
        <name>3'-phosphoadenylyl sulfate</name>
        <dbReference type="ChEBI" id="CHEBI:58339"/>
    </ligand>
</feature>
<dbReference type="Gene3D" id="2.60.120.330">
    <property type="entry name" value="B-lactam Antibiotic, Isopenicillin N Synthase, Chain"/>
    <property type="match status" value="1"/>
</dbReference>
<feature type="region of interest" description="Disordered" evidence="4">
    <location>
        <begin position="24"/>
        <end position="81"/>
    </location>
</feature>
<evidence type="ECO:0000256" key="4">
    <source>
        <dbReference type="SAM" id="MobiDB-lite"/>
    </source>
</evidence>
<comment type="caution">
    <text evidence="5">The sequence shown here is derived from an EMBL/GenBank/DDBJ whole genome shotgun (WGS) entry which is preliminary data.</text>
</comment>
<feature type="region of interest" description="Disordered" evidence="4">
    <location>
        <begin position="583"/>
        <end position="656"/>
    </location>
</feature>
<dbReference type="SUPFAM" id="SSF51197">
    <property type="entry name" value="Clavaminate synthase-like"/>
    <property type="match status" value="1"/>
</dbReference>
<feature type="region of interest" description="Disordered" evidence="4">
    <location>
        <begin position="98"/>
        <end position="138"/>
    </location>
</feature>
<dbReference type="SUPFAM" id="SSF52540">
    <property type="entry name" value="P-loop containing nucleoside triphosphate hydrolases"/>
    <property type="match status" value="1"/>
</dbReference>
<reference evidence="5 6" key="1">
    <citation type="submission" date="2024-10" db="EMBL/GenBank/DDBJ databases">
        <title>Updated reference genomes for cyclostephanoid diatoms.</title>
        <authorList>
            <person name="Roberts W.R."/>
            <person name="Alverson A.J."/>
        </authorList>
    </citation>
    <scope>NUCLEOTIDE SEQUENCE [LARGE SCALE GENOMIC DNA]</scope>
    <source>
        <strain evidence="5 6">AJA276-08</strain>
    </source>
</reference>
<accession>A0ABD3N203</accession>
<dbReference type="EMBL" id="JALLAZ020001636">
    <property type="protein sequence ID" value="KAL3770165.1"/>
    <property type="molecule type" value="Genomic_DNA"/>
</dbReference>
<dbReference type="PANTHER" id="PTHR10605">
    <property type="entry name" value="HEPARAN SULFATE SULFOTRANSFERASE"/>
    <property type="match status" value="1"/>
</dbReference>
<gene>
    <name evidence="5" type="ORF">ACHAW5_009260</name>
</gene>
<evidence type="ECO:0000313" key="5">
    <source>
        <dbReference type="EMBL" id="KAL3770165.1"/>
    </source>
</evidence>
<dbReference type="GO" id="GO:0016740">
    <property type="term" value="F:transferase activity"/>
    <property type="evidence" value="ECO:0007669"/>
    <property type="project" value="UniProtKB-KW"/>
</dbReference>
<dbReference type="PANTHER" id="PTHR10605:SF56">
    <property type="entry name" value="BIFUNCTIONAL HEPARAN SULFATE N-DEACETYLASE_N-SULFOTRANSFERASE"/>
    <property type="match status" value="1"/>
</dbReference>
<dbReference type="Gene3D" id="3.40.50.300">
    <property type="entry name" value="P-loop containing nucleotide triphosphate hydrolases"/>
    <property type="match status" value="1"/>
</dbReference>
<evidence type="ECO:0000313" key="6">
    <source>
        <dbReference type="Proteomes" id="UP001530315"/>
    </source>
</evidence>
<dbReference type="InterPro" id="IPR027417">
    <property type="entry name" value="P-loop_NTPase"/>
</dbReference>
<feature type="compositionally biased region" description="Acidic residues" evidence="4">
    <location>
        <begin position="64"/>
        <end position="73"/>
    </location>
</feature>
<keyword evidence="6" id="KW-1185">Reference proteome</keyword>
<evidence type="ECO:0000256" key="3">
    <source>
        <dbReference type="PIRSR" id="PIRSR637359-2"/>
    </source>
</evidence>
<feature type="compositionally biased region" description="Low complexity" evidence="4">
    <location>
        <begin position="46"/>
        <end position="55"/>
    </location>
</feature>
<feature type="binding site" evidence="3">
    <location>
        <position position="464"/>
    </location>
    <ligand>
        <name>3'-phosphoadenylyl sulfate</name>
        <dbReference type="ChEBI" id="CHEBI:58339"/>
    </ligand>
</feature>
<dbReference type="InterPro" id="IPR037359">
    <property type="entry name" value="NST/OST"/>
</dbReference>
<protein>
    <recommendedName>
        <fullName evidence="7">Aspartyl/asparaginy/proline hydroxylase domain-containing protein</fullName>
    </recommendedName>
</protein>
<evidence type="ECO:0008006" key="7">
    <source>
        <dbReference type="Google" id="ProtNLM"/>
    </source>
</evidence>
<evidence type="ECO:0000256" key="1">
    <source>
        <dbReference type="ARBA" id="ARBA00022679"/>
    </source>
</evidence>
<sequence>MVATPPEEIARQHAEACAILKSRSMPCLPRIDHGEVPLRWKQRPTSSSSPSSSNPNSPPGEEGIVVDDDDDVEHNDRPGWCISSRGQVDVSRIVELISEGVNDPAGDDEKKDERSSSSSSTAVVKEEPHSKSSSSADASCTNLWSERNASTNNVRLTRPSHDAWGIKKIILVFCDDFLNTIYTLPWYQPNNDVVGKRMHDAVRPVLDVLGIDKSQVVRCILAGMPPGVTIPVHHDTGEWVRHAHRVHVPIIVPDVDAVLFRCGDTVSTLNRVDCSPGHVFEMNNQAKHTATNAHPYAYRVHLILDYVDPSFFDARVSENCPTRRVDLSPGEVVTQTRRSIDRALDAGARRHPSYIVIGAQKAGTTSLYEYLNQHPWVIKAKRRETHCLDWRWDGTLKSTSDRRRRCLDFYHADAMTPYPSLITGDSTPSYLLDYYRVIPRLREVFPHEPRLIIMVRDPIRRAMSQYAMVTSTDGTPEQLAARGVEWRDKSLEEVLTEDVRNMKDDGLLPYWDVVTGTVDSSAYEAFANSREEDEAWERYVRTRIPTRTGSYSPLARGMYALQCRPWFRSFSKDKFLVLKLEDMMTSSPPPPSPAQSNENDDGSGGGAEKREGGGGGGGGVQRAVDRAMSHLGLPRFQVSDTSKKNSREYGDPLEGKDELRGMLERFFAPHNERFGRMMVEEMGYDEEEWGGVWSYDQR</sequence>
<dbReference type="Pfam" id="PF13469">
    <property type="entry name" value="Sulfotransfer_3"/>
    <property type="match status" value="1"/>
</dbReference>
<evidence type="ECO:0000256" key="2">
    <source>
        <dbReference type="PIRSR" id="PIRSR637359-1"/>
    </source>
</evidence>
<organism evidence="5 6">
    <name type="scientific">Stephanodiscus triporus</name>
    <dbReference type="NCBI Taxonomy" id="2934178"/>
    <lineage>
        <taxon>Eukaryota</taxon>
        <taxon>Sar</taxon>
        <taxon>Stramenopiles</taxon>
        <taxon>Ochrophyta</taxon>
        <taxon>Bacillariophyta</taxon>
        <taxon>Coscinodiscophyceae</taxon>
        <taxon>Thalassiosirophycidae</taxon>
        <taxon>Stephanodiscales</taxon>
        <taxon>Stephanodiscaceae</taxon>
        <taxon>Stephanodiscus</taxon>
    </lineage>
</organism>
<name>A0ABD3N203_9STRA</name>
<feature type="compositionally biased region" description="Basic and acidic residues" evidence="4">
    <location>
        <begin position="641"/>
        <end position="656"/>
    </location>
</feature>
<dbReference type="AlphaFoldDB" id="A0ABD3N203"/>
<keyword evidence="1" id="KW-0808">Transferase</keyword>
<proteinExistence type="predicted"/>